<reference evidence="2" key="1">
    <citation type="submission" date="2018-05" db="EMBL/GenBank/DDBJ databases">
        <authorList>
            <person name="Lanie J.A."/>
            <person name="Ng W.-L."/>
            <person name="Kazmierczak K.M."/>
            <person name="Andrzejewski T.M."/>
            <person name="Davidsen T.M."/>
            <person name="Wayne K.J."/>
            <person name="Tettelin H."/>
            <person name="Glass J.I."/>
            <person name="Rusch D."/>
            <person name="Podicherti R."/>
            <person name="Tsui H.-C.T."/>
            <person name="Winkler M.E."/>
        </authorList>
    </citation>
    <scope>NUCLEOTIDE SEQUENCE</scope>
</reference>
<protein>
    <recommendedName>
        <fullName evidence="1">ATPase dynein-related AAA domain-containing protein</fullName>
    </recommendedName>
</protein>
<sequence length="349" mass="39563">MKDKEIQTQQDVDDLNKKIDGCKTNQQIVDTLKTVKLDKIPIMPVSAKDQYTEQKLRYIPYYEQDATGGLEFEFFTSHMNAVKSPLLLTGPTGTAKTLAVAWFAQENDAVCLQVDCSEGTKRADLLGRFIILDGSVQFQLGTIPMAIEIANQTGKAILDFEEVNGLQPHMQKVLNQFLDWRDHVYIPEIGRMFKVDSDKKLMVFSTMNPSTYGGTNELNKDFKRRYTVFKWPYPSSDQEFKILEHDGVDEKWVKGIIQLGMELRASEAQGDIDNSPSPATNQKFCDVLREYAKSTRISACFNGQGALHYALLHTILNDFDVPSQKDLVQKRVQRIFGIKTLGDQKADDD</sequence>
<dbReference type="SUPFAM" id="SSF52540">
    <property type="entry name" value="P-loop containing nucleoside triphosphate hydrolases"/>
    <property type="match status" value="1"/>
</dbReference>
<proteinExistence type="predicted"/>
<dbReference type="GO" id="GO:0005524">
    <property type="term" value="F:ATP binding"/>
    <property type="evidence" value="ECO:0007669"/>
    <property type="project" value="InterPro"/>
</dbReference>
<dbReference type="PANTHER" id="PTHR42759">
    <property type="entry name" value="MOXR FAMILY PROTEIN"/>
    <property type="match status" value="1"/>
</dbReference>
<dbReference type="Gene3D" id="3.40.50.300">
    <property type="entry name" value="P-loop containing nucleotide triphosphate hydrolases"/>
    <property type="match status" value="1"/>
</dbReference>
<name>A0A381SK31_9ZZZZ</name>
<dbReference type="AlphaFoldDB" id="A0A381SK31"/>
<evidence type="ECO:0000259" key="1">
    <source>
        <dbReference type="Pfam" id="PF07728"/>
    </source>
</evidence>
<dbReference type="InterPro" id="IPR050764">
    <property type="entry name" value="CbbQ/NirQ/NorQ/GpvN"/>
</dbReference>
<dbReference type="EMBL" id="UINC01003216">
    <property type="protein sequence ID" value="SVA04346.1"/>
    <property type="molecule type" value="Genomic_DNA"/>
</dbReference>
<evidence type="ECO:0000313" key="2">
    <source>
        <dbReference type="EMBL" id="SVA04346.1"/>
    </source>
</evidence>
<accession>A0A381SK31</accession>
<gene>
    <name evidence="2" type="ORF">METZ01_LOCUS57200</name>
</gene>
<dbReference type="GO" id="GO:0016887">
    <property type="term" value="F:ATP hydrolysis activity"/>
    <property type="evidence" value="ECO:0007669"/>
    <property type="project" value="InterPro"/>
</dbReference>
<dbReference type="CDD" id="cd00009">
    <property type="entry name" value="AAA"/>
    <property type="match status" value="1"/>
</dbReference>
<dbReference type="PANTHER" id="PTHR42759:SF1">
    <property type="entry name" value="MAGNESIUM-CHELATASE SUBUNIT CHLD"/>
    <property type="match status" value="1"/>
</dbReference>
<feature type="domain" description="ATPase dynein-related AAA" evidence="1">
    <location>
        <begin position="85"/>
        <end position="225"/>
    </location>
</feature>
<dbReference type="InterPro" id="IPR027417">
    <property type="entry name" value="P-loop_NTPase"/>
</dbReference>
<organism evidence="2">
    <name type="scientific">marine metagenome</name>
    <dbReference type="NCBI Taxonomy" id="408172"/>
    <lineage>
        <taxon>unclassified sequences</taxon>
        <taxon>metagenomes</taxon>
        <taxon>ecological metagenomes</taxon>
    </lineage>
</organism>
<dbReference type="Pfam" id="PF07728">
    <property type="entry name" value="AAA_5"/>
    <property type="match status" value="1"/>
</dbReference>
<dbReference type="InterPro" id="IPR011704">
    <property type="entry name" value="ATPase_dyneun-rel_AAA"/>
</dbReference>